<dbReference type="InterPro" id="IPR008258">
    <property type="entry name" value="Transglycosylase_SLT_dom_1"/>
</dbReference>
<organism evidence="2">
    <name type="scientific">marine metagenome</name>
    <dbReference type="NCBI Taxonomy" id="408172"/>
    <lineage>
        <taxon>unclassified sequences</taxon>
        <taxon>metagenomes</taxon>
        <taxon>ecological metagenomes</taxon>
    </lineage>
</organism>
<dbReference type="Pfam" id="PF01464">
    <property type="entry name" value="SLT"/>
    <property type="match status" value="1"/>
</dbReference>
<feature type="domain" description="Transglycosylase SLT" evidence="1">
    <location>
        <begin position="219"/>
        <end position="322"/>
    </location>
</feature>
<name>A0A382N503_9ZZZZ</name>
<evidence type="ECO:0000259" key="1">
    <source>
        <dbReference type="Pfam" id="PF01464"/>
    </source>
</evidence>
<dbReference type="PANTHER" id="PTHR37423:SF2">
    <property type="entry name" value="MEMBRANE-BOUND LYTIC MUREIN TRANSGLYCOSYLASE C"/>
    <property type="match status" value="1"/>
</dbReference>
<dbReference type="GO" id="GO:0008933">
    <property type="term" value="F:peptidoglycan lytic transglycosylase activity"/>
    <property type="evidence" value="ECO:0007669"/>
    <property type="project" value="InterPro"/>
</dbReference>
<dbReference type="Gene3D" id="1.10.530.10">
    <property type="match status" value="1"/>
</dbReference>
<dbReference type="PANTHER" id="PTHR37423">
    <property type="entry name" value="SOLUBLE LYTIC MUREIN TRANSGLYCOSYLASE-RELATED"/>
    <property type="match status" value="1"/>
</dbReference>
<evidence type="ECO:0000313" key="2">
    <source>
        <dbReference type="EMBL" id="SVC56156.1"/>
    </source>
</evidence>
<dbReference type="PROSITE" id="PS00922">
    <property type="entry name" value="TRANSGLYCOSYLASE"/>
    <property type="match status" value="1"/>
</dbReference>
<feature type="non-terminal residue" evidence="2">
    <location>
        <position position="351"/>
    </location>
</feature>
<reference evidence="2" key="1">
    <citation type="submission" date="2018-05" db="EMBL/GenBank/DDBJ databases">
        <authorList>
            <person name="Lanie J.A."/>
            <person name="Ng W.-L."/>
            <person name="Kazmierczak K.M."/>
            <person name="Andrzejewski T.M."/>
            <person name="Davidsen T.M."/>
            <person name="Wayne K.J."/>
            <person name="Tettelin H."/>
            <person name="Glass J.I."/>
            <person name="Rusch D."/>
            <person name="Podicherti R."/>
            <person name="Tsui H.-C.T."/>
            <person name="Winkler M.E."/>
        </authorList>
    </citation>
    <scope>NUCLEOTIDE SEQUENCE</scope>
</reference>
<gene>
    <name evidence="2" type="ORF">METZ01_LOCUS309010</name>
</gene>
<dbReference type="CDD" id="cd16894">
    <property type="entry name" value="MltD-like"/>
    <property type="match status" value="1"/>
</dbReference>
<dbReference type="InterPro" id="IPR000189">
    <property type="entry name" value="Transglyc_AS"/>
</dbReference>
<dbReference type="GO" id="GO:0000270">
    <property type="term" value="P:peptidoglycan metabolic process"/>
    <property type="evidence" value="ECO:0007669"/>
    <property type="project" value="InterPro"/>
</dbReference>
<accession>A0A382N503</accession>
<dbReference type="InterPro" id="IPR023346">
    <property type="entry name" value="Lysozyme-like_dom_sf"/>
</dbReference>
<dbReference type="SUPFAM" id="SSF53955">
    <property type="entry name" value="Lysozyme-like"/>
    <property type="match status" value="1"/>
</dbReference>
<protein>
    <recommendedName>
        <fullName evidence="1">Transglycosylase SLT domain-containing protein</fullName>
    </recommendedName>
</protein>
<dbReference type="EMBL" id="UINC01097994">
    <property type="protein sequence ID" value="SVC56156.1"/>
    <property type="molecule type" value="Genomic_DNA"/>
</dbReference>
<sequence>MHSLIFRSIIFTSIISFIVATDTVKVDSGVLPLADIPDTEEITVIPPFENLLEYSSEEDIFDAQIAEAKSIYAEAIISDLTGDTLESAYQFELLFESLANIEILSQDDEFQILEFNRFLTAAIDYYEDEAITIDKVETGLSVAVLRDKLNEYIYSQKLDELEYVEERVEIIPGHIPITYNQKVASNIQFFQNQGRNSFQKWLNRISTYKPIILPILEEEGVPTELFYLAMIESGLNPKAYSYAHASGIWQFIASTGKMYGLKKNWWIDERRDFEKSTRAAANYLKDLYAEFGDWYLSFAAYNCGSSRVKKEMKRHQSDDYWKLKRLPPQTRNYVPNIMAAIFISNDPQKYG</sequence>
<dbReference type="AlphaFoldDB" id="A0A382N503"/>
<proteinExistence type="predicted"/>
<dbReference type="GO" id="GO:0016020">
    <property type="term" value="C:membrane"/>
    <property type="evidence" value="ECO:0007669"/>
    <property type="project" value="InterPro"/>
</dbReference>